<sequence>MQAYYEIETEIPKNHQLNLSLPDDIPAGKAKVAIIYEFSEPKDNTGMALTEFLNKYQTEDIDVDTQTFEENRKTNADRDFRL</sequence>
<name>A0A4P9UQN5_METBY</name>
<dbReference type="AlphaFoldDB" id="A0A4P9UQN5"/>
<gene>
    <name evidence="1" type="ORF">EQU24_16470</name>
</gene>
<dbReference type="EMBL" id="CP035467">
    <property type="protein sequence ID" value="QCW83657.1"/>
    <property type="molecule type" value="Genomic_DNA"/>
</dbReference>
<organism evidence="1 2">
    <name type="scientific">Methylotuvimicrobium buryatense</name>
    <name type="common">Methylomicrobium buryatense</name>
    <dbReference type="NCBI Taxonomy" id="95641"/>
    <lineage>
        <taxon>Bacteria</taxon>
        <taxon>Pseudomonadati</taxon>
        <taxon>Pseudomonadota</taxon>
        <taxon>Gammaproteobacteria</taxon>
        <taxon>Methylococcales</taxon>
        <taxon>Methylococcaceae</taxon>
        <taxon>Methylotuvimicrobium</taxon>
    </lineage>
</organism>
<evidence type="ECO:0000313" key="2">
    <source>
        <dbReference type="Proteomes" id="UP000305881"/>
    </source>
</evidence>
<protein>
    <submittedName>
        <fullName evidence="1">Uncharacterized protein</fullName>
    </submittedName>
</protein>
<evidence type="ECO:0000313" key="1">
    <source>
        <dbReference type="EMBL" id="QCW83657.1"/>
    </source>
</evidence>
<keyword evidence="2" id="KW-1185">Reference proteome</keyword>
<dbReference type="Proteomes" id="UP000305881">
    <property type="component" value="Chromosome"/>
</dbReference>
<reference evidence="2" key="1">
    <citation type="journal article" date="2019" name="J. Bacteriol.">
        <title>A Mutagenic Screen Identifies a TonB-Dependent Receptor Required for the Lanthanide Metal Switch in the Type I Methanotroph 'Methylotuvimicrobium buryatense' 5GB1C.</title>
        <authorList>
            <person name="Groom J.D."/>
            <person name="Ford S.M."/>
            <person name="Pesesky M.W."/>
            <person name="Lidstrom M.E."/>
        </authorList>
    </citation>
    <scope>NUCLEOTIDE SEQUENCE [LARGE SCALE GENOMIC DNA]</scope>
    <source>
        <strain evidence="2">5GB1C</strain>
    </source>
</reference>
<proteinExistence type="predicted"/>
<accession>A0A4P9UQN5</accession>
<dbReference type="RefSeq" id="WP_017842531.1">
    <property type="nucleotide sequence ID" value="NZ_CP035467.1"/>
</dbReference>
<dbReference type="OrthoDB" id="7067486at2"/>
<dbReference type="STRING" id="675511.GCA_000341735_04161"/>
<dbReference type="KEGG" id="mbur:EQU24_16470"/>